<keyword evidence="2" id="KW-1185">Reference proteome</keyword>
<reference evidence="1 2" key="1">
    <citation type="journal article" date="2014" name="Nature">
        <title>An environmental bacterial taxon with a large and distinct metabolic repertoire.</title>
        <authorList>
            <person name="Wilson M.C."/>
            <person name="Mori T."/>
            <person name="Ruckert C."/>
            <person name="Uria A.R."/>
            <person name="Helf M.J."/>
            <person name="Takada K."/>
            <person name="Gernert C."/>
            <person name="Steffens U.A."/>
            <person name="Heycke N."/>
            <person name="Schmitt S."/>
            <person name="Rinke C."/>
            <person name="Helfrich E.J."/>
            <person name="Brachmann A.O."/>
            <person name="Gurgui C."/>
            <person name="Wakimoto T."/>
            <person name="Kracht M."/>
            <person name="Crusemann M."/>
            <person name="Hentschel U."/>
            <person name="Abe I."/>
            <person name="Matsunaga S."/>
            <person name="Kalinowski J."/>
            <person name="Takeyama H."/>
            <person name="Piel J."/>
        </authorList>
    </citation>
    <scope>NUCLEOTIDE SEQUENCE [LARGE SCALE GENOMIC DNA]</scope>
    <source>
        <strain evidence="2">TSY1</strain>
    </source>
</reference>
<accession>W4LZB9</accession>
<proteinExistence type="predicted"/>
<evidence type="ECO:0000313" key="1">
    <source>
        <dbReference type="EMBL" id="ETX03248.1"/>
    </source>
</evidence>
<dbReference type="HOGENOM" id="CLU_1999727_0_0_7"/>
<organism evidence="1 2">
    <name type="scientific">Entotheonella factor</name>
    <dbReference type="NCBI Taxonomy" id="1429438"/>
    <lineage>
        <taxon>Bacteria</taxon>
        <taxon>Pseudomonadati</taxon>
        <taxon>Nitrospinota/Tectimicrobiota group</taxon>
        <taxon>Candidatus Tectimicrobiota</taxon>
        <taxon>Candidatus Entotheonellia</taxon>
        <taxon>Candidatus Entotheonellales</taxon>
        <taxon>Candidatus Entotheonellaceae</taxon>
        <taxon>Candidatus Entotheonella</taxon>
    </lineage>
</organism>
<protein>
    <submittedName>
        <fullName evidence="1">Uncharacterized protein</fullName>
    </submittedName>
</protein>
<dbReference type="Proteomes" id="UP000019141">
    <property type="component" value="Unassembled WGS sequence"/>
</dbReference>
<name>W4LZB9_ENTF1</name>
<dbReference type="AlphaFoldDB" id="W4LZB9"/>
<sequence length="124" mass="14206">MRYEVTTSWTPEEVLEYALDYFGPGQTGLEVTSRTAQGIVLQGGGGYVAVQIQAAANTTVDIETREWDYPVHQFMARIGRRRWWSNWWRRRSKTPETTSQAPTSGTVDHQPIFTILNNRDQNLS</sequence>
<gene>
    <name evidence="1" type="ORF">ETSY1_00825</name>
</gene>
<dbReference type="EMBL" id="AZHW01000066">
    <property type="protein sequence ID" value="ETX03248.1"/>
    <property type="molecule type" value="Genomic_DNA"/>
</dbReference>
<evidence type="ECO:0000313" key="2">
    <source>
        <dbReference type="Proteomes" id="UP000019141"/>
    </source>
</evidence>
<comment type="caution">
    <text evidence="1">The sequence shown here is derived from an EMBL/GenBank/DDBJ whole genome shotgun (WGS) entry which is preliminary data.</text>
</comment>